<evidence type="ECO:0000313" key="1">
    <source>
        <dbReference type="EMBL" id="KAK3798136.1"/>
    </source>
</evidence>
<comment type="caution">
    <text evidence="1">The sequence shown here is derived from an EMBL/GenBank/DDBJ whole genome shotgun (WGS) entry which is preliminary data.</text>
</comment>
<dbReference type="Proteomes" id="UP001283361">
    <property type="component" value="Unassembled WGS sequence"/>
</dbReference>
<dbReference type="AlphaFoldDB" id="A0AAE1E8G3"/>
<keyword evidence="2" id="KW-1185">Reference proteome</keyword>
<name>A0AAE1E8G3_9GAST</name>
<proteinExistence type="predicted"/>
<reference evidence="1" key="1">
    <citation type="journal article" date="2023" name="G3 (Bethesda)">
        <title>A reference genome for the long-term kleptoplast-retaining sea slug Elysia crispata morphotype clarki.</title>
        <authorList>
            <person name="Eastman K.E."/>
            <person name="Pendleton A.L."/>
            <person name="Shaikh M.A."/>
            <person name="Suttiyut T."/>
            <person name="Ogas R."/>
            <person name="Tomko P."/>
            <person name="Gavelis G."/>
            <person name="Widhalm J.R."/>
            <person name="Wisecaver J.H."/>
        </authorList>
    </citation>
    <scope>NUCLEOTIDE SEQUENCE</scope>
    <source>
        <strain evidence="1">ECLA1</strain>
    </source>
</reference>
<gene>
    <name evidence="1" type="ORF">RRG08_057869</name>
</gene>
<evidence type="ECO:0000313" key="2">
    <source>
        <dbReference type="Proteomes" id="UP001283361"/>
    </source>
</evidence>
<dbReference type="EMBL" id="JAWDGP010000712">
    <property type="protein sequence ID" value="KAK3798136.1"/>
    <property type="molecule type" value="Genomic_DNA"/>
</dbReference>
<organism evidence="1 2">
    <name type="scientific">Elysia crispata</name>
    <name type="common">lettuce slug</name>
    <dbReference type="NCBI Taxonomy" id="231223"/>
    <lineage>
        <taxon>Eukaryota</taxon>
        <taxon>Metazoa</taxon>
        <taxon>Spiralia</taxon>
        <taxon>Lophotrochozoa</taxon>
        <taxon>Mollusca</taxon>
        <taxon>Gastropoda</taxon>
        <taxon>Heterobranchia</taxon>
        <taxon>Euthyneura</taxon>
        <taxon>Panpulmonata</taxon>
        <taxon>Sacoglossa</taxon>
        <taxon>Placobranchoidea</taxon>
        <taxon>Plakobranchidae</taxon>
        <taxon>Elysia</taxon>
    </lineage>
</organism>
<sequence>MTGYACLWISGKRDGKFAVFSCFQLNPRPNIISKSRSGSYISFQDNQNEDNEEQNGEHLAESTNQPLLSQEIVRTCPANPKCPLSSARKEMPKPCKIRFIALSISSDKLLTVRVTRDITIKRVTSPSLLRSFPSLPIPPPAVNRSGVNYSRCWTRSYLQSLLDQGLITVAVGPGEIPRVKQWPLE</sequence>
<protein>
    <submittedName>
        <fullName evidence="1">Uncharacterized protein</fullName>
    </submittedName>
</protein>
<accession>A0AAE1E8G3</accession>